<dbReference type="AlphaFoldDB" id="A0A2K9LK89"/>
<feature type="compositionally biased region" description="Low complexity" evidence="7">
    <location>
        <begin position="98"/>
        <end position="114"/>
    </location>
</feature>
<dbReference type="Pfam" id="PF05154">
    <property type="entry name" value="TM2"/>
    <property type="match status" value="1"/>
</dbReference>
<comment type="subcellular location">
    <subcellularLocation>
        <location evidence="1">Membrane</location>
        <topology evidence="1">Multi-pass membrane protein</topology>
    </subcellularLocation>
</comment>
<evidence type="ECO:0000256" key="4">
    <source>
        <dbReference type="ARBA" id="ARBA00022989"/>
    </source>
</evidence>
<dbReference type="KEGG" id="kak:Kalk_10155"/>
<feature type="transmembrane region" description="Helical" evidence="8">
    <location>
        <begin position="157"/>
        <end position="176"/>
    </location>
</feature>
<comment type="similarity">
    <text evidence="2">Belongs to the N-Me-Phe pilin family.</text>
</comment>
<dbReference type="InterPro" id="IPR045584">
    <property type="entry name" value="Pilin-like"/>
</dbReference>
<evidence type="ECO:0000313" key="11">
    <source>
        <dbReference type="Proteomes" id="UP000235116"/>
    </source>
</evidence>
<dbReference type="EMBL" id="CP022684">
    <property type="protein sequence ID" value="AUM12758.1"/>
    <property type="molecule type" value="Genomic_DNA"/>
</dbReference>
<keyword evidence="3 8" id="KW-0812">Transmembrane</keyword>
<evidence type="ECO:0000259" key="9">
    <source>
        <dbReference type="Pfam" id="PF05154"/>
    </source>
</evidence>
<keyword evidence="4 8" id="KW-1133">Transmembrane helix</keyword>
<feature type="transmembrane region" description="Helical" evidence="8">
    <location>
        <begin position="182"/>
        <end position="205"/>
    </location>
</feature>
<dbReference type="GO" id="GO:0007155">
    <property type="term" value="P:cell adhesion"/>
    <property type="evidence" value="ECO:0007669"/>
    <property type="project" value="InterPro"/>
</dbReference>
<dbReference type="Gene3D" id="3.30.700.10">
    <property type="entry name" value="Glycoprotein, Type 4 Pilin"/>
    <property type="match status" value="1"/>
</dbReference>
<evidence type="ECO:0000256" key="7">
    <source>
        <dbReference type="SAM" id="MobiDB-lite"/>
    </source>
</evidence>
<evidence type="ECO:0000256" key="2">
    <source>
        <dbReference type="ARBA" id="ARBA00005233"/>
    </source>
</evidence>
<dbReference type="InterPro" id="IPR007829">
    <property type="entry name" value="TM2"/>
</dbReference>
<evidence type="ECO:0000313" key="10">
    <source>
        <dbReference type="EMBL" id="AUM12758.1"/>
    </source>
</evidence>
<proteinExistence type="inferred from homology"/>
<dbReference type="SUPFAM" id="SSF54523">
    <property type="entry name" value="Pili subunits"/>
    <property type="match status" value="1"/>
</dbReference>
<evidence type="ECO:0000256" key="5">
    <source>
        <dbReference type="ARBA" id="ARBA00023136"/>
    </source>
</evidence>
<reference evidence="11" key="1">
    <citation type="submission" date="2017-08" db="EMBL/GenBank/DDBJ databases">
        <title>Direct submision.</title>
        <authorList>
            <person name="Kim S.-J."/>
            <person name="Rhee S.-K."/>
        </authorList>
    </citation>
    <scope>NUCLEOTIDE SEQUENCE [LARGE SCALE GENOMIC DNA]</scope>
    <source>
        <strain evidence="11">GI5</strain>
    </source>
</reference>
<dbReference type="OrthoDB" id="9816361at2"/>
<dbReference type="GO" id="GO:0016020">
    <property type="term" value="C:membrane"/>
    <property type="evidence" value="ECO:0007669"/>
    <property type="project" value="UniProtKB-SubCell"/>
</dbReference>
<feature type="domain" description="TM2" evidence="9">
    <location>
        <begin position="153"/>
        <end position="202"/>
    </location>
</feature>
<evidence type="ECO:0000256" key="6">
    <source>
        <dbReference type="ARBA" id="ARBA00029638"/>
    </source>
</evidence>
<gene>
    <name evidence="10" type="ORF">Kalk_10155</name>
</gene>
<feature type="region of interest" description="Disordered" evidence="7">
    <location>
        <begin position="87"/>
        <end position="115"/>
    </location>
</feature>
<dbReference type="Proteomes" id="UP000235116">
    <property type="component" value="Chromosome"/>
</dbReference>
<dbReference type="RefSeq" id="WP_101894141.1">
    <property type="nucleotide sequence ID" value="NZ_CP022684.1"/>
</dbReference>
<keyword evidence="11" id="KW-1185">Reference proteome</keyword>
<dbReference type="GO" id="GO:0009289">
    <property type="term" value="C:pilus"/>
    <property type="evidence" value="ECO:0007669"/>
    <property type="project" value="InterPro"/>
</dbReference>
<evidence type="ECO:0000256" key="3">
    <source>
        <dbReference type="ARBA" id="ARBA00022692"/>
    </source>
</evidence>
<evidence type="ECO:0000256" key="1">
    <source>
        <dbReference type="ARBA" id="ARBA00004141"/>
    </source>
</evidence>
<dbReference type="InterPro" id="IPR001082">
    <property type="entry name" value="Pilin"/>
</dbReference>
<keyword evidence="5 8" id="KW-0472">Membrane</keyword>
<dbReference type="Pfam" id="PF00114">
    <property type="entry name" value="Pilin"/>
    <property type="match status" value="1"/>
</dbReference>
<protein>
    <recommendedName>
        <fullName evidence="6">Pilin</fullName>
    </recommendedName>
</protein>
<accession>A0A2K9LK89</accession>
<name>A0A2K9LK89_9GAMM</name>
<feature type="transmembrane region" description="Helical" evidence="8">
    <location>
        <begin position="225"/>
        <end position="250"/>
    </location>
</feature>
<evidence type="ECO:0000256" key="8">
    <source>
        <dbReference type="SAM" id="Phobius"/>
    </source>
</evidence>
<sequence length="359" mass="39402">MTEPRYNIVLTGHIQPGQDATAVAAKLAALMKLPPEKAQALLQGNASKVKTELDEATARRYLAALENTGAQVRMDELVAAVQPLTLEPAAPTPPPAHQPTAAEEPSTPTPYATPADDHLHPDEMRFCSHCGGEAPRLARSCPHCKRKLPTLGRSREVAALLAFLPTGAWGVHRFYLGQWWGIFYLLLCWTGIPSVISLVEFVVFLCTGRESWDAKHGHKNAVSGWIWVIPSLFILIMILGVVAAVAIPAYQDYLTRSQVNQTLYEVETLEQEITDFIERTNFVPNSGIDMGKSDVGELTYATWSISENAVITLTFDSSTDIIAGESITLIPYLEEDAFIWDCTGGTLDPKYRPIGCQPE</sequence>
<organism evidence="10 11">
    <name type="scientific">Ketobacter alkanivorans</name>
    <dbReference type="NCBI Taxonomy" id="1917421"/>
    <lineage>
        <taxon>Bacteria</taxon>
        <taxon>Pseudomonadati</taxon>
        <taxon>Pseudomonadota</taxon>
        <taxon>Gammaproteobacteria</taxon>
        <taxon>Pseudomonadales</taxon>
        <taxon>Ketobacteraceae</taxon>
        <taxon>Ketobacter</taxon>
    </lineage>
</organism>